<evidence type="ECO:0000256" key="6">
    <source>
        <dbReference type="ARBA" id="ARBA00023242"/>
    </source>
</evidence>
<comment type="similarity">
    <text evidence="2 7">Belongs to the SLU7 family.</text>
</comment>
<comment type="subcellular location">
    <subcellularLocation>
        <location evidence="1 7">Nucleus</location>
    </subcellularLocation>
</comment>
<keyword evidence="12" id="KW-1185">Reference proteome</keyword>
<reference evidence="11 12" key="1">
    <citation type="submission" date="2019-09" db="EMBL/GenBank/DDBJ databases">
        <title>Draft genome of the ectomycorrhizal ascomycete Sphaerosporella brunnea.</title>
        <authorList>
            <consortium name="DOE Joint Genome Institute"/>
            <person name="Benucci G.M."/>
            <person name="Marozzi G."/>
            <person name="Antonielli L."/>
            <person name="Sanchez S."/>
            <person name="Marco P."/>
            <person name="Wang X."/>
            <person name="Falini L.B."/>
            <person name="Barry K."/>
            <person name="Haridas S."/>
            <person name="Lipzen A."/>
            <person name="Labutti K."/>
            <person name="Grigoriev I.V."/>
            <person name="Murat C."/>
            <person name="Martin F."/>
            <person name="Albertini E."/>
            <person name="Donnini D."/>
            <person name="Bonito G."/>
        </authorList>
    </citation>
    <scope>NUCLEOTIDE SEQUENCE [LARGE SCALE GENOMIC DNA]</scope>
    <source>
        <strain evidence="11 12">Sb_GMNB300</strain>
    </source>
</reference>
<keyword evidence="3 7" id="KW-0507">mRNA processing</keyword>
<comment type="caution">
    <text evidence="11">The sequence shown here is derived from an EMBL/GenBank/DDBJ whole genome shotgun (WGS) entry which is preliminary data.</text>
</comment>
<sequence>MSSSKSSKLPEKQSRNEYIPHFIQKKPFWRLDDDQEDVYLEHQRLQNEQKADLSSAKWYDRGRRACGFMIHKRADYLSRPRKLGVKWSGMDVEADEVVDEEHSRLERLRKEAADEMDKYAEESEMPGQAYDAASRTSTRNLRIREDTAEYLLNLGLDSARYDPKTRTMVDKGATSDRAAAMVAEEDFIRAFGDAAEFERLQGAAWESQERGDKNKPHLQANPTEAEALSKSQEKEKAGAAEKKRKELLAKRGGAEHLNKKPEARRKSKYVEDKYNGSHTSWGYACCHSTIKNSECSGEEGKAAAEMAKKMRLGVFRCSRGGGEKTVEGDEKEGKRKLEHMLGGVTEEDMEATFFDLVSLLLILTIPIEAREKPSIVDKTLMRQAMTQAVGIDRLMELSLRPNATPYVAQNSAHI</sequence>
<keyword evidence="5 7" id="KW-0508">mRNA splicing</keyword>
<dbReference type="GO" id="GO:0005681">
    <property type="term" value="C:spliceosomal complex"/>
    <property type="evidence" value="ECO:0007669"/>
    <property type="project" value="UniProtKB-UniRule"/>
</dbReference>
<keyword evidence="8" id="KW-0175">Coiled coil</keyword>
<comment type="function">
    <text evidence="7">Involved in pre-mRNA splicing.</text>
</comment>
<evidence type="ECO:0000256" key="5">
    <source>
        <dbReference type="ARBA" id="ARBA00023187"/>
    </source>
</evidence>
<keyword evidence="6 7" id="KW-0539">Nucleus</keyword>
<evidence type="ECO:0000313" key="12">
    <source>
        <dbReference type="Proteomes" id="UP000326924"/>
    </source>
</evidence>
<dbReference type="PANTHER" id="PTHR12942">
    <property type="entry name" value="STEP II SPLICING FACTOR SLU7"/>
    <property type="match status" value="1"/>
</dbReference>
<gene>
    <name evidence="11" type="ORF">FN846DRAFT_1029744</name>
</gene>
<evidence type="ECO:0000256" key="4">
    <source>
        <dbReference type="ARBA" id="ARBA00022728"/>
    </source>
</evidence>
<proteinExistence type="inferred from homology"/>
<dbReference type="FunCoup" id="A0A5J5EJ87">
    <property type="interactions" value="520"/>
</dbReference>
<evidence type="ECO:0000256" key="3">
    <source>
        <dbReference type="ARBA" id="ARBA00022664"/>
    </source>
</evidence>
<dbReference type="OrthoDB" id="249612at2759"/>
<dbReference type="InParanoid" id="A0A5J5EJ87"/>
<keyword evidence="4 7" id="KW-0747">Spliceosome</keyword>
<organism evidence="11 12">
    <name type="scientific">Sphaerosporella brunnea</name>
    <dbReference type="NCBI Taxonomy" id="1250544"/>
    <lineage>
        <taxon>Eukaryota</taxon>
        <taxon>Fungi</taxon>
        <taxon>Dikarya</taxon>
        <taxon>Ascomycota</taxon>
        <taxon>Pezizomycotina</taxon>
        <taxon>Pezizomycetes</taxon>
        <taxon>Pezizales</taxon>
        <taxon>Pyronemataceae</taxon>
        <taxon>Sphaerosporella</taxon>
    </lineage>
</organism>
<evidence type="ECO:0000256" key="9">
    <source>
        <dbReference type="SAM" id="MobiDB-lite"/>
    </source>
</evidence>
<protein>
    <recommendedName>
        <fullName evidence="7">Pre-mRNA-splicing factor SLU7</fullName>
    </recommendedName>
</protein>
<feature type="domain" description="Pre-mRNA-splicing factor SLU7" evidence="10">
    <location>
        <begin position="101"/>
        <end position="263"/>
    </location>
</feature>
<evidence type="ECO:0000313" key="11">
    <source>
        <dbReference type="EMBL" id="KAA8895274.1"/>
    </source>
</evidence>
<evidence type="ECO:0000256" key="2">
    <source>
        <dbReference type="ARBA" id="ARBA00007203"/>
    </source>
</evidence>
<evidence type="ECO:0000256" key="1">
    <source>
        <dbReference type="ARBA" id="ARBA00004123"/>
    </source>
</evidence>
<comment type="subunit">
    <text evidence="7">Associated with the spliceosome.</text>
</comment>
<dbReference type="InterPro" id="IPR021715">
    <property type="entry name" value="Slu7_dom"/>
</dbReference>
<dbReference type="InterPro" id="IPR039974">
    <property type="entry name" value="Splicing_factor_SLU7"/>
</dbReference>
<dbReference type="Pfam" id="PF11708">
    <property type="entry name" value="Slu7"/>
    <property type="match status" value="1"/>
</dbReference>
<evidence type="ECO:0000256" key="7">
    <source>
        <dbReference type="RuleBase" id="RU367071"/>
    </source>
</evidence>
<dbReference type="AlphaFoldDB" id="A0A5J5EJ87"/>
<dbReference type="GO" id="GO:0030628">
    <property type="term" value="F:pre-mRNA 3'-splice site binding"/>
    <property type="evidence" value="ECO:0007669"/>
    <property type="project" value="UniProtKB-UniRule"/>
</dbReference>
<accession>A0A5J5EJ87</accession>
<name>A0A5J5EJ87_9PEZI</name>
<evidence type="ECO:0000259" key="10">
    <source>
        <dbReference type="Pfam" id="PF11708"/>
    </source>
</evidence>
<evidence type="ECO:0000256" key="8">
    <source>
        <dbReference type="SAM" id="Coils"/>
    </source>
</evidence>
<feature type="compositionally biased region" description="Basic and acidic residues" evidence="9">
    <location>
        <begin position="231"/>
        <end position="261"/>
    </location>
</feature>
<dbReference type="EMBL" id="VXIS01000276">
    <property type="protein sequence ID" value="KAA8895274.1"/>
    <property type="molecule type" value="Genomic_DNA"/>
</dbReference>
<feature type="coiled-coil region" evidence="8">
    <location>
        <begin position="98"/>
        <end position="125"/>
    </location>
</feature>
<feature type="region of interest" description="Disordered" evidence="9">
    <location>
        <begin position="204"/>
        <end position="268"/>
    </location>
</feature>
<dbReference type="GO" id="GO:0000398">
    <property type="term" value="P:mRNA splicing, via spliceosome"/>
    <property type="evidence" value="ECO:0007669"/>
    <property type="project" value="UniProtKB-UniRule"/>
</dbReference>
<dbReference type="PANTHER" id="PTHR12942:SF2">
    <property type="entry name" value="PRE-MRNA-SPLICING FACTOR SLU7"/>
    <property type="match status" value="1"/>
</dbReference>
<dbReference type="Proteomes" id="UP000326924">
    <property type="component" value="Unassembled WGS sequence"/>
</dbReference>